<dbReference type="Proteomes" id="UP000008386">
    <property type="component" value="Chromosome"/>
</dbReference>
<gene>
    <name evidence="1" type="ordered locus">PYCH_07290</name>
</gene>
<dbReference type="EMBL" id="CP002779">
    <property type="protein sequence ID" value="AEH24417.1"/>
    <property type="molecule type" value="Genomic_DNA"/>
</dbReference>
<dbReference type="KEGG" id="pya:PYCH_07290"/>
<dbReference type="RefSeq" id="WP_013905474.1">
    <property type="nucleotide sequence ID" value="NC_015680.1"/>
</dbReference>
<accession>F8AIP3</accession>
<proteinExistence type="predicted"/>
<name>F8AIP3_PYRYC</name>
<dbReference type="HOGENOM" id="CLU_929445_0_0_2"/>
<dbReference type="STRING" id="529709.PYCH_07290"/>
<dbReference type="eggNOG" id="arCOG05779">
    <property type="taxonomic scope" value="Archaea"/>
</dbReference>
<evidence type="ECO:0000313" key="2">
    <source>
        <dbReference type="Proteomes" id="UP000008386"/>
    </source>
</evidence>
<keyword evidence="2" id="KW-1185">Reference proteome</keyword>
<sequence length="298" mass="34992">MDRFELLLKDLSLRLPEREIKRAGEVIKAFRELASIPISPINPSRTHPLVLLKKRLGGIDREVLVSPIELKIITKANMPPWHRVFEFHLDKHLVERTQIMGVPLLLVGDERAVRLVKKILSNILPAMRERPRRISSFGNEIYMDFGGDRFVKLMMVGSTLELATHNVPLSLLPRLLGRATFILDSMFHSKNAEFYRLLFAASLDTFGHFYEFFMRHVYPKLPLEHREFLEEMHDYRNFLQLLYFHLSRINLDRIGNEVGIIIRRRSRPDRPLELAIVFREGKVEVRDRVKRSQINLLV</sequence>
<reference evidence="1 2" key="1">
    <citation type="journal article" date="2011" name="J. Bacteriol.">
        <title>Complete genome sequence of the obligate piezophilic hyperthermophilic archaeon Pyrococcus yayanosii CH1.</title>
        <authorList>
            <person name="Jun X."/>
            <person name="Lupeng L."/>
            <person name="Minjuan X."/>
            <person name="Oger P."/>
            <person name="Fengping W."/>
            <person name="Jebbar M."/>
            <person name="Xiang X."/>
        </authorList>
    </citation>
    <scope>NUCLEOTIDE SEQUENCE [LARGE SCALE GENOMIC DNA]</scope>
    <source>
        <strain evidence="2">CH1 / JCM 16557</strain>
    </source>
</reference>
<dbReference type="GeneID" id="10837305"/>
<dbReference type="OrthoDB" id="85873at2157"/>
<organism evidence="1 2">
    <name type="scientific">Pyrococcus yayanosii (strain CH1 / JCM 16557)</name>
    <dbReference type="NCBI Taxonomy" id="529709"/>
    <lineage>
        <taxon>Archaea</taxon>
        <taxon>Methanobacteriati</taxon>
        <taxon>Methanobacteriota</taxon>
        <taxon>Thermococci</taxon>
        <taxon>Thermococcales</taxon>
        <taxon>Thermococcaceae</taxon>
        <taxon>Pyrococcus</taxon>
    </lineage>
</organism>
<protein>
    <submittedName>
        <fullName evidence="1">Uncharacterized protein</fullName>
    </submittedName>
</protein>
<dbReference type="AlphaFoldDB" id="F8AIP3"/>
<evidence type="ECO:0000313" key="1">
    <source>
        <dbReference type="EMBL" id="AEH24417.1"/>
    </source>
</evidence>